<dbReference type="Pfam" id="PF13604">
    <property type="entry name" value="AAA_30"/>
    <property type="match status" value="1"/>
</dbReference>
<feature type="compositionally biased region" description="Polar residues" evidence="1">
    <location>
        <begin position="1049"/>
        <end position="1062"/>
    </location>
</feature>
<feature type="compositionally biased region" description="Polar residues" evidence="1">
    <location>
        <begin position="907"/>
        <end position="916"/>
    </location>
</feature>
<evidence type="ECO:0000256" key="1">
    <source>
        <dbReference type="SAM" id="MobiDB-lite"/>
    </source>
</evidence>
<dbReference type="SUPFAM" id="SSF52540">
    <property type="entry name" value="P-loop containing nucleoside triphosphate hydrolases"/>
    <property type="match status" value="2"/>
</dbReference>
<feature type="non-terminal residue" evidence="2">
    <location>
        <position position="1"/>
    </location>
</feature>
<feature type="compositionally biased region" description="Basic and acidic residues" evidence="1">
    <location>
        <begin position="919"/>
        <end position="986"/>
    </location>
</feature>
<dbReference type="AlphaFoldDB" id="A0A399NY33"/>
<dbReference type="Proteomes" id="UP000266298">
    <property type="component" value="Unassembled WGS sequence"/>
</dbReference>
<proteinExistence type="predicted"/>
<dbReference type="InterPro" id="IPR027417">
    <property type="entry name" value="P-loop_NTPase"/>
</dbReference>
<feature type="compositionally biased region" description="Low complexity" evidence="1">
    <location>
        <begin position="861"/>
        <end position="876"/>
    </location>
</feature>
<evidence type="ECO:0000313" key="3">
    <source>
        <dbReference type="Proteomes" id="UP000266298"/>
    </source>
</evidence>
<feature type="region of interest" description="Disordered" evidence="1">
    <location>
        <begin position="861"/>
        <end position="886"/>
    </location>
</feature>
<evidence type="ECO:0000313" key="2">
    <source>
        <dbReference type="EMBL" id="RII99063.1"/>
    </source>
</evidence>
<dbReference type="CDD" id="cd18809">
    <property type="entry name" value="SF1_C_RecD"/>
    <property type="match status" value="1"/>
</dbReference>
<name>A0A399NY33_9MICO</name>
<organism evidence="2 3">
    <name type="scientific">Clavibacter michiganensis</name>
    <dbReference type="NCBI Taxonomy" id="28447"/>
    <lineage>
        <taxon>Bacteria</taxon>
        <taxon>Bacillati</taxon>
        <taxon>Actinomycetota</taxon>
        <taxon>Actinomycetes</taxon>
        <taxon>Micrococcales</taxon>
        <taxon>Microbacteriaceae</taxon>
        <taxon>Clavibacter</taxon>
    </lineage>
</organism>
<protein>
    <submittedName>
        <fullName evidence="2">Conjugal transfer protein, Dtr system</fullName>
    </submittedName>
</protein>
<sequence length="1076" mass="116082">VARVGADRAAGLVDAARALARTNKEAASVDVDEITAQVLRTVEEHHAVWGAHVIEAEARRHLAALIPDQSVAEPLVQKVTRAALGGSVTLTPPSPHGAFTPLTRSDGSSIYDHKGKTLFTSTRILDAEDQLLDAARTRTVSPVSRDTFERTAAQHSGPLDAGQRDLAREFATSDRELVVGIGPAGAGKTTALRLAATALEDGGRRMIGLAPSAPAASVIAEAVGIEATTIHGFLTAHAQAELPAKYEIRAGDVLVVDEAGMAGTQRLAALHTIAREYGAYVRLIGDDRQLSAVEAGGALRLIDREVGSVRLEHVHRFQDADEAEASLHLRDPLRPGDPFAWYQANDRVVGGDVDRMTDAVFAGWQTDTDAGLRSLMLAPTGATVTELNARAQAHRIAAGAVTGTRSVKLRDDLSAHVGDVIATRRNESLLRIQNGRDRVKNGDLWQVARIGADGSLDVVHRDHAAPVTLPAGYVREHVELGYARTISRSQGLTADTSHVLGDESMTRETAYTGLTRGKQSNRLYLDVADGAAVDDALEQIAARSDAMLSAHETIRAEQDRVDDLVTLIDQHADVADRAGEIRYGRIAEVALGTSLATTLQSQESWGAVAAALRHAEDYGFSPVDTLRVAYEQREIGTADDVPAVLSWRIERALEKIDAPRRSVMDLPDVDGVAAWIADARLQDNDLVPEDWREHLQERHHYIGVRLKERGATLAVERPAWTDALGAVPSHPTRMFPWHQLAAEVDVLRAKYRVDPAEPAAIPATLRGKEIADRLQQRVTAMYKASLLLSAEPIALDTRQRYAAHFTARVEAARATLGRPVAVPAMAAAQQGPAVVATATATVSTDLASAATPQASIAETVAASATSTETTPVATASRTTEQEGTTMSDPIDEALEHVGRHAGRVGQTITSEVTRQIQRVADERRREQQEIQRRAERERDQAVREALRQADRDRKKAEQAVAREQERADRLASRYGRPETEQQREDAAPVEGPTLEDDPTALTSDARDGLHAEAEVIDSHAQSEDAAFTGRELEEREMLRVAGIDPAEQPSGTVSGTSWSNQPAAPEILRADDGIER</sequence>
<dbReference type="EMBL" id="QWEC01000001">
    <property type="protein sequence ID" value="RII99063.1"/>
    <property type="molecule type" value="Genomic_DNA"/>
</dbReference>
<feature type="compositionally biased region" description="Polar residues" evidence="1">
    <location>
        <begin position="877"/>
        <end position="886"/>
    </location>
</feature>
<dbReference type="CDD" id="cd17933">
    <property type="entry name" value="DEXSc_RecD-like"/>
    <property type="match status" value="1"/>
</dbReference>
<accession>A0A399NY33</accession>
<gene>
    <name evidence="2" type="ORF">DZF96_00005</name>
</gene>
<dbReference type="RefSeq" id="WP_119373994.1">
    <property type="nucleotide sequence ID" value="NZ_QWEC01000001.1"/>
</dbReference>
<feature type="region of interest" description="Disordered" evidence="1">
    <location>
        <begin position="1042"/>
        <end position="1076"/>
    </location>
</feature>
<reference evidence="2 3" key="1">
    <citation type="submission" date="2018-08" db="EMBL/GenBank/DDBJ databases">
        <title>Genome Sequence of Clavibacter michiganensis Subspecies type strains, and the Atypical Peach-Colored Strains Isolated from Tomato.</title>
        <authorList>
            <person name="Osdaghi E."/>
            <person name="Portier P."/>
            <person name="Briand M."/>
            <person name="Jacques M.-A."/>
        </authorList>
    </citation>
    <scope>NUCLEOTIDE SEQUENCE [LARGE SCALE GENOMIC DNA]</scope>
    <source>
        <strain evidence="2 3">CFBP 7493</strain>
    </source>
</reference>
<dbReference type="Gene3D" id="3.40.50.300">
    <property type="entry name" value="P-loop containing nucleotide triphosphate hydrolases"/>
    <property type="match status" value="2"/>
</dbReference>
<dbReference type="Gene3D" id="2.30.30.940">
    <property type="match status" value="1"/>
</dbReference>
<comment type="caution">
    <text evidence="2">The sequence shown here is derived from an EMBL/GenBank/DDBJ whole genome shotgun (WGS) entry which is preliminary data.</text>
</comment>
<feature type="region of interest" description="Disordered" evidence="1">
    <location>
        <begin position="907"/>
        <end position="1010"/>
    </location>
</feature>